<dbReference type="InterPro" id="IPR036390">
    <property type="entry name" value="WH_DNA-bd_sf"/>
</dbReference>
<feature type="compositionally biased region" description="Polar residues" evidence="4">
    <location>
        <begin position="1152"/>
        <end position="1164"/>
    </location>
</feature>
<dbReference type="InterPro" id="IPR045178">
    <property type="entry name" value="Fhl1/FHA1"/>
</dbReference>
<feature type="compositionally biased region" description="Pro residues" evidence="4">
    <location>
        <begin position="858"/>
        <end position="872"/>
    </location>
</feature>
<dbReference type="Pfam" id="PF00250">
    <property type="entry name" value="Forkhead"/>
    <property type="match status" value="1"/>
</dbReference>
<dbReference type="InParanoid" id="A0A316VM98"/>
<evidence type="ECO:0000256" key="2">
    <source>
        <dbReference type="ARBA" id="ARBA00023242"/>
    </source>
</evidence>
<feature type="domain" description="FHA" evidence="5">
    <location>
        <begin position="168"/>
        <end position="282"/>
    </location>
</feature>
<gene>
    <name evidence="7" type="ORF">FA14DRAFT_11773</name>
</gene>
<dbReference type="InterPro" id="IPR001766">
    <property type="entry name" value="Fork_head_dom"/>
</dbReference>
<feature type="compositionally biased region" description="Polar residues" evidence="4">
    <location>
        <begin position="234"/>
        <end position="248"/>
    </location>
</feature>
<organism evidence="7 8">
    <name type="scientific">Meira miltonrushii</name>
    <dbReference type="NCBI Taxonomy" id="1280837"/>
    <lineage>
        <taxon>Eukaryota</taxon>
        <taxon>Fungi</taxon>
        <taxon>Dikarya</taxon>
        <taxon>Basidiomycota</taxon>
        <taxon>Ustilaginomycotina</taxon>
        <taxon>Exobasidiomycetes</taxon>
        <taxon>Exobasidiales</taxon>
        <taxon>Brachybasidiaceae</taxon>
        <taxon>Meira</taxon>
    </lineage>
</organism>
<feature type="region of interest" description="Disordered" evidence="4">
    <location>
        <begin position="318"/>
        <end position="476"/>
    </location>
</feature>
<feature type="compositionally biased region" description="Polar residues" evidence="4">
    <location>
        <begin position="1018"/>
        <end position="1029"/>
    </location>
</feature>
<dbReference type="PANTHER" id="PTHR21712">
    <property type="entry name" value="PRE-RRNA-PROCESSING PROTEIN FHL1"/>
    <property type="match status" value="1"/>
</dbReference>
<feature type="compositionally biased region" description="Low complexity" evidence="4">
    <location>
        <begin position="1100"/>
        <end position="1115"/>
    </location>
</feature>
<dbReference type="STRING" id="1280837.A0A316VM98"/>
<feature type="compositionally biased region" description="Polar residues" evidence="4">
    <location>
        <begin position="20"/>
        <end position="44"/>
    </location>
</feature>
<feature type="compositionally biased region" description="Acidic residues" evidence="4">
    <location>
        <begin position="396"/>
        <end position="406"/>
    </location>
</feature>
<feature type="compositionally biased region" description="Pro residues" evidence="4">
    <location>
        <begin position="1286"/>
        <end position="1298"/>
    </location>
</feature>
<keyword evidence="2 3" id="KW-0539">Nucleus</keyword>
<dbReference type="SMART" id="SM00339">
    <property type="entry name" value="FH"/>
    <property type="match status" value="1"/>
</dbReference>
<dbReference type="EMBL" id="KZ819602">
    <property type="protein sequence ID" value="PWN37221.1"/>
    <property type="molecule type" value="Genomic_DNA"/>
</dbReference>
<feature type="region of interest" description="Disordered" evidence="4">
    <location>
        <begin position="650"/>
        <end position="682"/>
    </location>
</feature>
<feature type="compositionally biased region" description="Acidic residues" evidence="4">
    <location>
        <begin position="318"/>
        <end position="341"/>
    </location>
</feature>
<dbReference type="RefSeq" id="XP_025357523.1">
    <property type="nucleotide sequence ID" value="XM_025496248.1"/>
</dbReference>
<dbReference type="Gene3D" id="1.10.10.10">
    <property type="entry name" value="Winged helix-like DNA-binding domain superfamily/Winged helix DNA-binding domain"/>
    <property type="match status" value="1"/>
</dbReference>
<dbReference type="GO" id="GO:0060962">
    <property type="term" value="P:regulation of ribosomal protein gene transcription by RNA polymerase II"/>
    <property type="evidence" value="ECO:0007669"/>
    <property type="project" value="InterPro"/>
</dbReference>
<proteinExistence type="predicted"/>
<evidence type="ECO:0000259" key="5">
    <source>
        <dbReference type="PROSITE" id="PS50006"/>
    </source>
</evidence>
<dbReference type="PROSITE" id="PS50039">
    <property type="entry name" value="FORK_HEAD_3"/>
    <property type="match status" value="1"/>
</dbReference>
<feature type="compositionally biased region" description="Low complexity" evidence="4">
    <location>
        <begin position="972"/>
        <end position="982"/>
    </location>
</feature>
<evidence type="ECO:0000256" key="4">
    <source>
        <dbReference type="SAM" id="MobiDB-lite"/>
    </source>
</evidence>
<feature type="compositionally biased region" description="Polar residues" evidence="4">
    <location>
        <begin position="1122"/>
        <end position="1131"/>
    </location>
</feature>
<dbReference type="Proteomes" id="UP000245771">
    <property type="component" value="Unassembled WGS sequence"/>
</dbReference>
<evidence type="ECO:0000313" key="8">
    <source>
        <dbReference type="Proteomes" id="UP000245771"/>
    </source>
</evidence>
<evidence type="ECO:0000256" key="3">
    <source>
        <dbReference type="PROSITE-ProRule" id="PRU00089"/>
    </source>
</evidence>
<feature type="compositionally biased region" description="Polar residues" evidence="4">
    <location>
        <begin position="1"/>
        <end position="12"/>
    </location>
</feature>
<dbReference type="InterPro" id="IPR008984">
    <property type="entry name" value="SMAD_FHA_dom_sf"/>
</dbReference>
<feature type="compositionally biased region" description="Low complexity" evidence="4">
    <location>
        <begin position="1004"/>
        <end position="1017"/>
    </location>
</feature>
<feature type="compositionally biased region" description="Low complexity" evidence="4">
    <location>
        <begin position="1237"/>
        <end position="1252"/>
    </location>
</feature>
<evidence type="ECO:0000256" key="1">
    <source>
        <dbReference type="ARBA" id="ARBA00023125"/>
    </source>
</evidence>
<feature type="compositionally biased region" description="Polar residues" evidence="4">
    <location>
        <begin position="1314"/>
        <end position="1331"/>
    </location>
</feature>
<dbReference type="InterPro" id="IPR000253">
    <property type="entry name" value="FHA_dom"/>
</dbReference>
<dbReference type="GO" id="GO:0005634">
    <property type="term" value="C:nucleus"/>
    <property type="evidence" value="ECO:0007669"/>
    <property type="project" value="UniProtKB-SubCell"/>
</dbReference>
<comment type="subcellular location">
    <subcellularLocation>
        <location evidence="3">Nucleus</location>
    </subcellularLocation>
</comment>
<dbReference type="GO" id="GO:0003700">
    <property type="term" value="F:DNA-binding transcription factor activity"/>
    <property type="evidence" value="ECO:0007669"/>
    <property type="project" value="InterPro"/>
</dbReference>
<name>A0A316VM98_9BASI</name>
<feature type="compositionally biased region" description="Low complexity" evidence="4">
    <location>
        <begin position="1030"/>
        <end position="1049"/>
    </location>
</feature>
<dbReference type="GeneID" id="37018029"/>
<accession>A0A316VM98</accession>
<feature type="region of interest" description="Disordered" evidence="4">
    <location>
        <begin position="851"/>
        <end position="1194"/>
    </location>
</feature>
<dbReference type="OrthoDB" id="5954824at2759"/>
<feature type="compositionally biased region" description="Low complexity" evidence="4">
    <location>
        <begin position="1166"/>
        <end position="1194"/>
    </location>
</feature>
<feature type="DNA-binding region" description="Fork-head" evidence="3">
    <location>
        <begin position="556"/>
        <end position="643"/>
    </location>
</feature>
<dbReference type="PROSITE" id="PS50006">
    <property type="entry name" value="FHA_DOMAIN"/>
    <property type="match status" value="1"/>
</dbReference>
<dbReference type="InterPro" id="IPR036388">
    <property type="entry name" value="WH-like_DNA-bd_sf"/>
</dbReference>
<feature type="region of interest" description="Disordered" evidence="4">
    <location>
        <begin position="226"/>
        <end position="254"/>
    </location>
</feature>
<reference evidence="7 8" key="1">
    <citation type="journal article" date="2018" name="Mol. Biol. Evol.">
        <title>Broad Genomic Sampling Reveals a Smut Pathogenic Ancestry of the Fungal Clade Ustilaginomycotina.</title>
        <authorList>
            <person name="Kijpornyongpan T."/>
            <person name="Mondo S.J."/>
            <person name="Barry K."/>
            <person name="Sandor L."/>
            <person name="Lee J."/>
            <person name="Lipzen A."/>
            <person name="Pangilinan J."/>
            <person name="LaButti K."/>
            <person name="Hainaut M."/>
            <person name="Henrissat B."/>
            <person name="Grigoriev I.V."/>
            <person name="Spatafora J.W."/>
            <person name="Aime M.C."/>
        </authorList>
    </citation>
    <scope>NUCLEOTIDE SEQUENCE [LARGE SCALE GENOMIC DNA]</scope>
    <source>
        <strain evidence="7 8">MCA 3882</strain>
    </source>
</reference>
<feature type="region of interest" description="Disordered" evidence="4">
    <location>
        <begin position="1"/>
        <end position="50"/>
    </location>
</feature>
<dbReference type="CDD" id="cd22701">
    <property type="entry name" value="FHA_FKH1-like"/>
    <property type="match status" value="1"/>
</dbReference>
<feature type="compositionally biased region" description="Low complexity" evidence="4">
    <location>
        <begin position="730"/>
        <end position="754"/>
    </location>
</feature>
<dbReference type="SUPFAM" id="SSF49879">
    <property type="entry name" value="SMAD/FHA domain"/>
    <property type="match status" value="1"/>
</dbReference>
<keyword evidence="8" id="KW-1185">Reference proteome</keyword>
<feature type="compositionally biased region" description="Polar residues" evidence="4">
    <location>
        <begin position="1261"/>
        <end position="1284"/>
    </location>
</feature>
<feature type="domain" description="Fork-head" evidence="6">
    <location>
        <begin position="556"/>
        <end position="643"/>
    </location>
</feature>
<protein>
    <recommendedName>
        <fullName evidence="9">Fork-head domain-containing protein</fullName>
    </recommendedName>
</protein>
<dbReference type="SUPFAM" id="SSF46785">
    <property type="entry name" value="Winged helix' DNA-binding domain"/>
    <property type="match status" value="1"/>
</dbReference>
<feature type="compositionally biased region" description="Polar residues" evidence="4">
    <location>
        <begin position="658"/>
        <end position="672"/>
    </location>
</feature>
<feature type="compositionally biased region" description="Polar residues" evidence="4">
    <location>
        <begin position="451"/>
        <end position="464"/>
    </location>
</feature>
<evidence type="ECO:0008006" key="9">
    <source>
        <dbReference type="Google" id="ProtNLM"/>
    </source>
</evidence>
<feature type="region of interest" description="Disordered" evidence="4">
    <location>
        <begin position="723"/>
        <end position="764"/>
    </location>
</feature>
<feature type="compositionally biased region" description="Low complexity" evidence="4">
    <location>
        <begin position="1132"/>
        <end position="1145"/>
    </location>
</feature>
<keyword evidence="1 3" id="KW-0238">DNA-binding</keyword>
<feature type="region of interest" description="Disordered" evidence="4">
    <location>
        <begin position="525"/>
        <end position="559"/>
    </location>
</feature>
<sequence length="1338" mass="135605">MATMASVSNTDRGSVGLNGISANASTSPSQIASTSGVTLEQTPAHSVKEEDEDAKLFASLVNGIQSGAVTTSEMPGPSAASNQETTDPTAAWANAISNLQNVTGGTFPSLDLMQPMSNNIPGLEDPSAFAQQPSIPNDAEMNIPPEPIAAYAKLEFPGFSYYIQTLDFTIGRRPAEFRRSQTSLQQHITGSSKSLGDVDVDLGPLKSISRFHVRIFYQDQPAPPQWATGHDPNFSGNIPDSNGNVRSRSSFDEDAMSPFAPQGRFVLQVLGRNGCCVDDVYVGKGAIVPLGKRTKIQIAERVFYFVLPPSHSLLMSMEDDEEDESIGSSAEEESEEEDVQEESSSGSLGGSSDEESESETLPASVKKKKLTLKKDAKAIPAGAGKGGKGKGKGVEMDDAMEEDEEEGGKQSNANRKRKRGEPTEDDDKVLKVGTPIGVEALTFNKKKKKSNNPSGVEGTPSTSPEFVAGKGKGGGKSAIVSAAMAKARADVEAIQAAAEAQAAAVAGLQTPSNIAGGDVSMTPFPQQGSTSVPATPASPVLDKNKKPLPPPGPGIKPDKSNMDLIREAMNGPLSVSRGGKMALQEIYEYLTSTYEWFRNNSRANGRDWHSAIRHAVGNARDMDRIPRKPHESGKGVFYAFSSSDAAKAARAEAEASATQSDNSNAATPTAPSSGIAGLPPSALNAGNISGPMAGIATPSNTTKTAATTPLPASAIAAAAQGNLDGTTGIPPGADQATDAAAQASTTGAATSSASPAPPSAIAPDGRVRIVVGKAPADALAQMASAPKPAITQSIEALFGGPPIVHHEGTLFLSPIVFGAMSAEEINDIGGKGAQQALATLQAQLVAHLQSKMAAGAASPPPPSSPSPNPRPPTGSASPGPGQVRPPLGNRPPQPGNAAQMNNVRPALARPAGASNGRPPIQSRPPIARPTGAIGSAAPSNVRPGATQPSAIGKPGAPMPVRPTGRPPLTNIARPTAAALARPGRPPLQPRPAVQGPSASISRPAGNANAGGTAIGQNRPPQGTAVSSASTARPLGTAATAARPALPRPGSGVPGSNVNARPAVSRPPLHNAQRPIGSTGPTTSGQNAGAPVRPSLARPVSGRPPLSARPRPALPGQQVGRPPSTTTSGATQSAPVRPSVSTSSVSGNGKPAPSSTIRPTGSAPTNARPATGPASGSAASGIASGSSPSVTATPSAAIAGSSQSDMAALLALLTGGKLDSSKLTPAQHELLQRAGRLAAEQQKAQQQKVAAAVIGGARSPSPIKQSAPVKSTQSPRPAGSATQGSPVRPPLTPKAPTPTPDNAQQSPSAVAPETGTESEPANAQPSATSNGENNEETAS</sequence>
<evidence type="ECO:0000259" key="6">
    <source>
        <dbReference type="PROSITE" id="PS50039"/>
    </source>
</evidence>
<dbReference type="GO" id="GO:0043565">
    <property type="term" value="F:sequence-specific DNA binding"/>
    <property type="evidence" value="ECO:0007669"/>
    <property type="project" value="InterPro"/>
</dbReference>
<dbReference type="PANTHER" id="PTHR21712:SF29">
    <property type="entry name" value="PRE-RRNA-PROCESSING PROTEIN FHL1"/>
    <property type="match status" value="1"/>
</dbReference>
<feature type="region of interest" description="Disordered" evidence="4">
    <location>
        <begin position="1233"/>
        <end position="1338"/>
    </location>
</feature>
<evidence type="ECO:0000313" key="7">
    <source>
        <dbReference type="EMBL" id="PWN37221.1"/>
    </source>
</evidence>